<dbReference type="Proteomes" id="UP000254880">
    <property type="component" value="Unassembled WGS sequence"/>
</dbReference>
<evidence type="ECO:0000313" key="1">
    <source>
        <dbReference type="EMBL" id="SUJ51403.1"/>
    </source>
</evidence>
<proteinExistence type="predicted"/>
<sequence>MGAIVARQDNFHKTSQTERLLTWRGMYQQLLKVDPLKCELCGGQMRFTGLKMGYRLAEQIMMHEPLARMRWCG</sequence>
<organism evidence="1 2">
    <name type="scientific">Shigella flexneri</name>
    <dbReference type="NCBI Taxonomy" id="623"/>
    <lineage>
        <taxon>Bacteria</taxon>
        <taxon>Pseudomonadati</taxon>
        <taxon>Pseudomonadota</taxon>
        <taxon>Gammaproteobacteria</taxon>
        <taxon>Enterobacterales</taxon>
        <taxon>Enterobacteriaceae</taxon>
        <taxon>Shigella</taxon>
    </lineage>
</organism>
<evidence type="ECO:0000313" key="2">
    <source>
        <dbReference type="Proteomes" id="UP000254880"/>
    </source>
</evidence>
<dbReference type="EMBL" id="UGYT01000002">
    <property type="protein sequence ID" value="SUJ51403.1"/>
    <property type="molecule type" value="Genomic_DNA"/>
</dbReference>
<reference evidence="1 2" key="1">
    <citation type="submission" date="2018-06" db="EMBL/GenBank/DDBJ databases">
        <authorList>
            <consortium name="Pathogen Informatics"/>
            <person name="Doyle S."/>
        </authorList>
    </citation>
    <scope>NUCLEOTIDE SEQUENCE [LARGE SCALE GENOMIC DNA]</scope>
    <source>
        <strain evidence="1 2">NCTC9783</strain>
    </source>
</reference>
<protein>
    <submittedName>
        <fullName evidence="1">IS91 orf</fullName>
    </submittedName>
</protein>
<dbReference type="AlphaFoldDB" id="A0A380D6D1"/>
<name>A0A380D6D1_SHIFL</name>
<gene>
    <name evidence="1" type="ORF">NCTC9783_05254</name>
</gene>
<accession>A0A380D6D1</accession>